<dbReference type="InterPro" id="IPR000182">
    <property type="entry name" value="GNAT_dom"/>
</dbReference>
<organism evidence="2 3">
    <name type="scientific">Chromobacterium haemolyticum</name>
    <dbReference type="NCBI Taxonomy" id="394935"/>
    <lineage>
        <taxon>Bacteria</taxon>
        <taxon>Pseudomonadati</taxon>
        <taxon>Pseudomonadota</taxon>
        <taxon>Betaproteobacteria</taxon>
        <taxon>Neisseriales</taxon>
        <taxon>Chromobacteriaceae</taxon>
        <taxon>Chromobacterium</taxon>
    </lineage>
</organism>
<accession>A0A1W0D626</accession>
<feature type="domain" description="N-acetyltransferase" evidence="1">
    <location>
        <begin position="10"/>
        <end position="181"/>
    </location>
</feature>
<dbReference type="AlphaFoldDB" id="A0A1W0D626"/>
<evidence type="ECO:0000259" key="1">
    <source>
        <dbReference type="PROSITE" id="PS51186"/>
    </source>
</evidence>
<name>A0A1W0D626_9NEIS</name>
<comment type="caution">
    <text evidence="2">The sequence shown here is derived from an EMBL/GenBank/DDBJ whole genome shotgun (WGS) entry which is preliminary data.</text>
</comment>
<gene>
    <name evidence="2" type="ORF">B0T45_06665</name>
</gene>
<dbReference type="PANTHER" id="PTHR43792:SF13">
    <property type="entry name" value="ACETYLTRANSFERASE"/>
    <property type="match status" value="1"/>
</dbReference>
<evidence type="ECO:0000313" key="2">
    <source>
        <dbReference type="EMBL" id="OQS42461.1"/>
    </source>
</evidence>
<dbReference type="PANTHER" id="PTHR43792">
    <property type="entry name" value="GNAT FAMILY, PUTATIVE (AFU_ORTHOLOGUE AFUA_3G00765)-RELATED-RELATED"/>
    <property type="match status" value="1"/>
</dbReference>
<protein>
    <recommendedName>
        <fullName evidence="1">N-acetyltransferase domain-containing protein</fullName>
    </recommendedName>
</protein>
<dbReference type="SUPFAM" id="SSF55729">
    <property type="entry name" value="Acyl-CoA N-acyltransferases (Nat)"/>
    <property type="match status" value="1"/>
</dbReference>
<dbReference type="RefSeq" id="WP_081554996.1">
    <property type="nucleotide sequence ID" value="NZ_CP109905.1"/>
</dbReference>
<dbReference type="Gene3D" id="3.40.630.30">
    <property type="match status" value="1"/>
</dbReference>
<dbReference type="InterPro" id="IPR051531">
    <property type="entry name" value="N-acetyltransferase"/>
</dbReference>
<dbReference type="PROSITE" id="PS51186">
    <property type="entry name" value="GNAT"/>
    <property type="match status" value="1"/>
</dbReference>
<dbReference type="EMBL" id="MUKV01000005">
    <property type="protein sequence ID" value="OQS42461.1"/>
    <property type="molecule type" value="Genomic_DNA"/>
</dbReference>
<proteinExistence type="predicted"/>
<dbReference type="CDD" id="cd04301">
    <property type="entry name" value="NAT_SF"/>
    <property type="match status" value="1"/>
</dbReference>
<reference evidence="2 3" key="1">
    <citation type="submission" date="2017-02" db="EMBL/GenBank/DDBJ databases">
        <title>Chromobacterium haemolyticum H5244.</title>
        <authorList>
            <person name="Gulvik C.A."/>
        </authorList>
    </citation>
    <scope>NUCLEOTIDE SEQUENCE [LARGE SCALE GENOMIC DNA]</scope>
    <source>
        <strain evidence="2 3">H5244</strain>
    </source>
</reference>
<dbReference type="Pfam" id="PF13302">
    <property type="entry name" value="Acetyltransf_3"/>
    <property type="match status" value="1"/>
</dbReference>
<sequence length="182" mass="20060">MIPDIETPRLLLRHLDPQTLWLCLAGQPETAAELLGAPLATEWLNEQDLMALRLDDIERQPDYAPWSVRALLRREDLTMVGHANFHSLPGHPYLGGYGDVELGYTIYPAYRRQGYAREAVLAMGAWAARAGAPRLVLSIAPDNLPSQRLAEALGFAKAGQSEDEDGVEDVLTACWPLKGTQS</sequence>
<evidence type="ECO:0000313" key="3">
    <source>
        <dbReference type="Proteomes" id="UP000192721"/>
    </source>
</evidence>
<dbReference type="InterPro" id="IPR016181">
    <property type="entry name" value="Acyl_CoA_acyltransferase"/>
</dbReference>
<dbReference type="GO" id="GO:0016747">
    <property type="term" value="F:acyltransferase activity, transferring groups other than amino-acyl groups"/>
    <property type="evidence" value="ECO:0007669"/>
    <property type="project" value="InterPro"/>
</dbReference>
<dbReference type="Proteomes" id="UP000192721">
    <property type="component" value="Unassembled WGS sequence"/>
</dbReference>